<dbReference type="InterPro" id="IPR012675">
    <property type="entry name" value="Beta-grasp_dom_sf"/>
</dbReference>
<dbReference type="InterPro" id="IPR016169">
    <property type="entry name" value="FAD-bd_PCMH_sub2"/>
</dbReference>
<dbReference type="GO" id="GO:0005506">
    <property type="term" value="F:iron ion binding"/>
    <property type="evidence" value="ECO:0007669"/>
    <property type="project" value="InterPro"/>
</dbReference>
<comment type="cofactor">
    <cofactor evidence="1 17">
        <name>FAD</name>
        <dbReference type="ChEBI" id="CHEBI:57692"/>
    </cofactor>
</comment>
<dbReference type="SUPFAM" id="SSF55447">
    <property type="entry name" value="CO dehydrogenase flavoprotein C-terminal domain-like"/>
    <property type="match status" value="1"/>
</dbReference>
<proteinExistence type="inferred from homology"/>
<evidence type="ECO:0000313" key="23">
    <source>
        <dbReference type="Proteomes" id="UP000243459"/>
    </source>
</evidence>
<dbReference type="InterPro" id="IPR036856">
    <property type="entry name" value="Ald_Oxase/Xan_DH_a/b_sf"/>
</dbReference>
<feature type="binding site" evidence="18">
    <location>
        <position position="50"/>
    </location>
    <ligand>
        <name>[2Fe-2S] cluster</name>
        <dbReference type="ChEBI" id="CHEBI:190135"/>
        <label>1</label>
    </ligand>
</feature>
<comment type="cofactor">
    <cofactor evidence="18">
        <name>[2Fe-2S] cluster</name>
        <dbReference type="ChEBI" id="CHEBI:190135"/>
    </cofactor>
    <text evidence="18">Binds 2 [2Fe-2S] clusters.</text>
</comment>
<feature type="binding site" evidence="18">
    <location>
        <position position="169"/>
    </location>
    <ligand>
        <name>[2Fe-2S] cluster</name>
        <dbReference type="ChEBI" id="CHEBI:190135"/>
        <label>2</label>
    </ligand>
</feature>
<keyword evidence="13" id="KW-0073">Auxin biosynthesis</keyword>
<dbReference type="InterPro" id="IPR036318">
    <property type="entry name" value="FAD-bd_PCMH-like_sf"/>
</dbReference>
<keyword evidence="12" id="KW-0520">NAD</keyword>
<feature type="binding site" evidence="18">
    <location>
        <position position="167"/>
    </location>
    <ligand>
        <name>[2Fe-2S] cluster</name>
        <dbReference type="ChEBI" id="CHEBI:190135"/>
        <label>2</label>
    </ligand>
</feature>
<feature type="region of interest" description="Disordered" evidence="19">
    <location>
        <begin position="1418"/>
        <end position="1450"/>
    </location>
</feature>
<dbReference type="Pfam" id="PF00941">
    <property type="entry name" value="FAD_binding_5"/>
    <property type="match status" value="1"/>
</dbReference>
<dbReference type="PIRSF" id="PIRSF000127">
    <property type="entry name" value="Xanthine_DH"/>
    <property type="match status" value="1"/>
</dbReference>
<feature type="binding site" evidence="18">
    <location>
        <position position="1071"/>
    </location>
    <ligand>
        <name>Mo-molybdopterin</name>
        <dbReference type="ChEBI" id="CHEBI:71302"/>
    </ligand>
    <ligandPart>
        <name>Mo</name>
        <dbReference type="ChEBI" id="CHEBI:28685"/>
    </ligandPart>
</feature>
<dbReference type="InterPro" id="IPR016166">
    <property type="entry name" value="FAD-bd_PCMH"/>
</dbReference>
<organism evidence="22 23">
    <name type="scientific">Asparagus officinalis</name>
    <name type="common">Garden asparagus</name>
    <dbReference type="NCBI Taxonomy" id="4686"/>
    <lineage>
        <taxon>Eukaryota</taxon>
        <taxon>Viridiplantae</taxon>
        <taxon>Streptophyta</taxon>
        <taxon>Embryophyta</taxon>
        <taxon>Tracheophyta</taxon>
        <taxon>Spermatophyta</taxon>
        <taxon>Magnoliopsida</taxon>
        <taxon>Liliopsida</taxon>
        <taxon>Asparagales</taxon>
        <taxon>Asparagaceae</taxon>
        <taxon>Asparagoideae</taxon>
        <taxon>Asparagus</taxon>
    </lineage>
</organism>
<feature type="binding site" evidence="18">
    <location>
        <position position="821"/>
    </location>
    <ligand>
        <name>Mo-molybdopterin</name>
        <dbReference type="ChEBI" id="CHEBI:71302"/>
    </ligand>
    <ligandPart>
        <name>Mo</name>
        <dbReference type="ChEBI" id="CHEBI:28685"/>
    </ligandPart>
</feature>
<comment type="cofactor">
    <cofactor evidence="14">
        <name>[2Fe-2S] cluster</name>
        <dbReference type="ChEBI" id="CHEBI:190135"/>
    </cofactor>
</comment>
<evidence type="ECO:0000256" key="3">
    <source>
        <dbReference type="ARBA" id="ARBA00022505"/>
    </source>
</evidence>
<name>A0A5P1EXI4_ASPOF</name>
<feature type="active site" description="Proton acceptor" evidence="16">
    <location>
        <position position="1247"/>
    </location>
</feature>
<dbReference type="InterPro" id="IPR036683">
    <property type="entry name" value="CO_DH_flav_C_dom_sf"/>
</dbReference>
<evidence type="ECO:0000256" key="2">
    <source>
        <dbReference type="ARBA" id="ARBA00006849"/>
    </source>
</evidence>
<feature type="binding site" evidence="17">
    <location>
        <position position="405"/>
    </location>
    <ligand>
        <name>FAD</name>
        <dbReference type="ChEBI" id="CHEBI:57692"/>
    </ligand>
</feature>
<feature type="binding site" evidence="18">
    <location>
        <position position="58"/>
    </location>
    <ligand>
        <name>[2Fe-2S] cluster</name>
        <dbReference type="ChEBI" id="CHEBI:190135"/>
        <label>1</label>
    </ligand>
</feature>
<dbReference type="InterPro" id="IPR008274">
    <property type="entry name" value="AldOxase/xan_DH_MoCoBD1"/>
</dbReference>
<dbReference type="PROSITE" id="PS51085">
    <property type="entry name" value="2FE2S_FER_2"/>
    <property type="match status" value="1"/>
</dbReference>
<comment type="similarity">
    <text evidence="2">Belongs to the xanthine dehydrogenase family.</text>
</comment>
<dbReference type="Proteomes" id="UP000243459">
    <property type="component" value="Chromosome 5"/>
</dbReference>
<dbReference type="PANTHER" id="PTHR11908:SF132">
    <property type="entry name" value="ALDEHYDE OXIDASE 1-RELATED"/>
    <property type="match status" value="1"/>
</dbReference>
<keyword evidence="23" id="KW-1185">Reference proteome</keyword>
<dbReference type="PANTHER" id="PTHR11908">
    <property type="entry name" value="XANTHINE DEHYDROGENASE"/>
    <property type="match status" value="1"/>
</dbReference>
<evidence type="ECO:0000256" key="10">
    <source>
        <dbReference type="ARBA" id="ARBA00023004"/>
    </source>
</evidence>
<dbReference type="GO" id="GO:0051537">
    <property type="term" value="F:2 iron, 2 sulfur cluster binding"/>
    <property type="evidence" value="ECO:0007669"/>
    <property type="project" value="UniProtKB-KW"/>
</dbReference>
<evidence type="ECO:0000313" key="22">
    <source>
        <dbReference type="EMBL" id="ONK68860.1"/>
    </source>
</evidence>
<dbReference type="InterPro" id="IPR002346">
    <property type="entry name" value="Mopterin_DH_FAD-bd"/>
</dbReference>
<dbReference type="InterPro" id="IPR037165">
    <property type="entry name" value="AldOxase/xan_DH_Mopterin-bd_sf"/>
</dbReference>
<feature type="binding site" evidence="18">
    <location>
        <position position="123"/>
    </location>
    <ligand>
        <name>[2Fe-2S] cluster</name>
        <dbReference type="ChEBI" id="CHEBI:190135"/>
        <label>2</label>
    </ligand>
</feature>
<feature type="region of interest" description="Disordered" evidence="19">
    <location>
        <begin position="1339"/>
        <end position="1363"/>
    </location>
</feature>
<evidence type="ECO:0000256" key="4">
    <source>
        <dbReference type="ARBA" id="ARBA00022630"/>
    </source>
</evidence>
<dbReference type="Gene3D" id="3.30.465.10">
    <property type="match status" value="1"/>
</dbReference>
<evidence type="ECO:0000256" key="12">
    <source>
        <dbReference type="ARBA" id="ARBA00023027"/>
    </source>
</evidence>
<sequence>MGEIEERGRKGKLVFAVNGERFELSEIDPSTTLLEFLRTRTRYRGAKLGCGEGGCGACVVLLSRYDPTSERVDEYSINSCLTLLCSINLCSVSTTEGLGNSKDGFHSIHKRLSGFHASQCGFCTPGMCMSIFSALVNVDKTNRSQPSPGFSKLSVAEAEKSIMGNLCRCTGYRPIIDASKSFASDVDIEDLGLNSFLNKGQKVLNADNLPLYSSGGICTFPDFLKAEIRSSLNPVHSLTDSWHCPHSVNEFFDLLTSAKCSNDCDVKLVMGNTGSGVYKDQNLYEKYIDLSGIPELSVIKKDNSGIEIGAAVTISKAIEALEEYGTLIFSKIADHMKKVASHFVRNTASLGGNIIMAQRNHFPSDIATILLAAGSSVSVQRVSGRLVLTLEKFLESPPCDQRTLLLSIRIPHSHPVSKESVILFETYRASSRPLGNAVAYLNSAFLAQILFSKNSGDHILDNIQLAFGAYGCEHAIRARKVEKFLVGKRVTVAILNDAINLLRETIIPEEGTPSFGYRSSLAVAFLFKFLYPLAKGNGYENSNGRLSGDVNFSLDMNAEDELLDQLDHTELLLSSKQVVGFNKDYLPVGEPTRKAGAELQASGEALFVDDIPSSKDCLYGAFICCTKPMAQVKGIQFKSTLASQKIVTVISAKDIPRGHNIMKSVLGTERLFADTHTEYAGQPVALVLAESQKFANLAAKQALIEYGLDMLEPAILTVEDAVKKSSFFEIPPYFAPKKVGDYAKGMAEADHKILSAEVKLGSQYYFYMETQTALAVPDEDNCMVVYTSNQSPDLAQQIIANFLGVPHHNVRAITRRVGGGFGGKTTRAMSVATACAFAAFKLQRPVRMYLDRKTDMIIAGGRHPMKINYSVGYKSDGKITALHIDLLINAGISEDVSPMLPHAIIGALKKYNWGALSFDVKVCKTNTPSRSAMRGPGDLQGSYIAEVIVEHVASALSLDVNYIRKKNIHTFESLQLFYQGSEGEAFEYTLPSIFDKLGSSENYIHRVQMIKEFNNFNKWKKRGISCVPIVYPLTLRPTPGKVGILNDGSIIVEVGGIELGQGLWTKGYTAGSTTSEASCEAVRLACNILVARLKLLKDRLHEQLGSITWDTLIAQANLQAVNLSASTYYVPDHNSMQYLNFGAATSEVEIDLLTGATTILRTDITYDCGQSLNPAVDLGQIEGAFVQGIGFFMQEEYLSNSEGLVVSDSTWTYKIPTVDTIPKKFNVEILNSGHHQKRVLSSKASGEPPLLLAASVHCATRDAIKAARAEFLPEDSSSTFTLDVPATMPVVKELCGLDIVERPKKHLRPTFSPEEVERVHANAAKIAARLAGLSSVTVQAREGCSEPTSGGDPTPSNSGGDYVVVPTQEASVAMLPNVAIIDDKSTIREQGIKINTAEAKRVKGPLEGELVPELAHQQGKELATEGVPPSQDLDGLSPITSTSSTRRNRMIQRCY</sequence>
<keyword evidence="8" id="KW-0937">Abscisic acid biosynthesis</keyword>
<dbReference type="SUPFAM" id="SSF54665">
    <property type="entry name" value="CO dehydrogenase molybdoprotein N-domain-like"/>
    <property type="match status" value="1"/>
</dbReference>
<comment type="cofactor">
    <cofactor evidence="18">
        <name>Mo-molybdopterin</name>
        <dbReference type="ChEBI" id="CHEBI:71302"/>
    </cofactor>
    <text evidence="18">Binds 1 Mo-molybdopterin (Mo-MPT) cofactor per subunit.</text>
</comment>
<evidence type="ECO:0000256" key="11">
    <source>
        <dbReference type="ARBA" id="ARBA00023014"/>
    </source>
</evidence>
<dbReference type="Pfam" id="PF20256">
    <property type="entry name" value="MoCoBD_2"/>
    <property type="match status" value="2"/>
</dbReference>
<dbReference type="InterPro" id="IPR005107">
    <property type="entry name" value="CO_DH_flav_C"/>
</dbReference>
<dbReference type="Pfam" id="PF01315">
    <property type="entry name" value="Ald_Xan_dh_C"/>
    <property type="match status" value="1"/>
</dbReference>
<dbReference type="InterPro" id="IPR046867">
    <property type="entry name" value="AldOxase/xan_DH_MoCoBD2"/>
</dbReference>
<feature type="domain" description="2Fe-2S ferredoxin-type" evidence="20">
    <location>
        <begin position="11"/>
        <end position="98"/>
    </location>
</feature>
<reference evidence="23" key="1">
    <citation type="journal article" date="2017" name="Nat. Commun.">
        <title>The asparagus genome sheds light on the origin and evolution of a young Y chromosome.</title>
        <authorList>
            <person name="Harkess A."/>
            <person name="Zhou J."/>
            <person name="Xu C."/>
            <person name="Bowers J.E."/>
            <person name="Van der Hulst R."/>
            <person name="Ayyampalayam S."/>
            <person name="Mercati F."/>
            <person name="Riccardi P."/>
            <person name="McKain M.R."/>
            <person name="Kakrana A."/>
            <person name="Tang H."/>
            <person name="Ray J."/>
            <person name="Groenendijk J."/>
            <person name="Arikit S."/>
            <person name="Mathioni S.M."/>
            <person name="Nakano M."/>
            <person name="Shan H."/>
            <person name="Telgmann-Rauber A."/>
            <person name="Kanno A."/>
            <person name="Yue Z."/>
            <person name="Chen H."/>
            <person name="Li W."/>
            <person name="Chen Y."/>
            <person name="Xu X."/>
            <person name="Zhang Y."/>
            <person name="Luo S."/>
            <person name="Chen H."/>
            <person name="Gao J."/>
            <person name="Mao Z."/>
            <person name="Pires J.C."/>
            <person name="Luo M."/>
            <person name="Kudrna D."/>
            <person name="Wing R.A."/>
            <person name="Meyers B.C."/>
            <person name="Yi K."/>
            <person name="Kong H."/>
            <person name="Lavrijsen P."/>
            <person name="Sunseri F."/>
            <person name="Falavigna A."/>
            <person name="Ye Y."/>
            <person name="Leebens-Mack J.H."/>
            <person name="Chen G."/>
        </authorList>
    </citation>
    <scope>NUCLEOTIDE SEQUENCE [LARGE SCALE GENOMIC DNA]</scope>
    <source>
        <strain evidence="23">cv. DH0086</strain>
    </source>
</reference>
<keyword evidence="4" id="KW-0285">Flavoprotein</keyword>
<keyword evidence="11 18" id="KW-0411">Iron-sulfur</keyword>
<comment type="subunit">
    <text evidence="15">Aldehyde oxidases (AO) are homodimers and heterodimers of AO subunits.</text>
</comment>
<accession>A0A5P1EXI4</accession>
<evidence type="ECO:0000256" key="7">
    <source>
        <dbReference type="ARBA" id="ARBA00022827"/>
    </source>
</evidence>
<evidence type="ECO:0000256" key="9">
    <source>
        <dbReference type="ARBA" id="ARBA00023002"/>
    </source>
</evidence>
<evidence type="ECO:0000256" key="5">
    <source>
        <dbReference type="ARBA" id="ARBA00022714"/>
    </source>
</evidence>
<dbReference type="SMART" id="SM01092">
    <property type="entry name" value="CO_deh_flav_C"/>
    <property type="match status" value="1"/>
</dbReference>
<dbReference type="FunFam" id="3.10.20.30:FF:000012">
    <property type="entry name" value="Xanthine dehydrogenase/oxidase"/>
    <property type="match status" value="1"/>
</dbReference>
<dbReference type="GO" id="GO:0009851">
    <property type="term" value="P:auxin biosynthetic process"/>
    <property type="evidence" value="ECO:0007669"/>
    <property type="project" value="UniProtKB-KW"/>
</dbReference>
<dbReference type="GO" id="GO:0004031">
    <property type="term" value="F:aldehyde oxidase activity"/>
    <property type="evidence" value="ECO:0007669"/>
    <property type="project" value="UniProtKB-ARBA"/>
</dbReference>
<dbReference type="SUPFAM" id="SSF54292">
    <property type="entry name" value="2Fe-2S ferredoxin-like"/>
    <property type="match status" value="1"/>
</dbReference>
<keyword evidence="3 18" id="KW-0500">Molybdenum</keyword>
<dbReference type="FunFam" id="3.30.365.10:FF:000001">
    <property type="entry name" value="Xanthine dehydrogenase oxidase"/>
    <property type="match status" value="1"/>
</dbReference>
<dbReference type="InterPro" id="IPR016208">
    <property type="entry name" value="Ald_Oxase/xanthine_DH-like"/>
</dbReference>
<feature type="binding site" evidence="18">
    <location>
        <position position="790"/>
    </location>
    <ligand>
        <name>Mo-molybdopterin</name>
        <dbReference type="ChEBI" id="CHEBI:71302"/>
    </ligand>
    <ligandPart>
        <name>Mo</name>
        <dbReference type="ChEBI" id="CHEBI:28685"/>
    </ligandPart>
</feature>
<dbReference type="SUPFAM" id="SSF56003">
    <property type="entry name" value="Molybdenum cofactor-binding domain"/>
    <property type="match status" value="1"/>
</dbReference>
<keyword evidence="5 18" id="KW-0001">2Fe-2S</keyword>
<feature type="binding site" evidence="17">
    <location>
        <begin position="349"/>
        <end position="353"/>
    </location>
    <ligand>
        <name>FAD</name>
        <dbReference type="ChEBI" id="CHEBI:57692"/>
    </ligand>
</feature>
<dbReference type="Gene3D" id="1.10.150.120">
    <property type="entry name" value="[2Fe-2S]-binding domain"/>
    <property type="match status" value="1"/>
</dbReference>
<dbReference type="Pfam" id="PF00111">
    <property type="entry name" value="Fer2"/>
    <property type="match status" value="1"/>
</dbReference>
<dbReference type="PROSITE" id="PS51387">
    <property type="entry name" value="FAD_PCMH"/>
    <property type="match status" value="1"/>
</dbReference>
<feature type="binding site" evidence="18">
    <location>
        <position position="120"/>
    </location>
    <ligand>
        <name>[2Fe-2S] cluster</name>
        <dbReference type="ChEBI" id="CHEBI:190135"/>
        <label>2</label>
    </ligand>
</feature>
<evidence type="ECO:0000256" key="19">
    <source>
        <dbReference type="SAM" id="MobiDB-lite"/>
    </source>
</evidence>
<evidence type="ECO:0000256" key="13">
    <source>
        <dbReference type="ARBA" id="ARBA00023070"/>
    </source>
</evidence>
<dbReference type="OMA" id="CRSEYEC"/>
<dbReference type="Gramene" id="ONK68860">
    <property type="protein sequence ID" value="ONK68860"/>
    <property type="gene ID" value="A4U43_C05F16800"/>
</dbReference>
<dbReference type="Pfam" id="PF01799">
    <property type="entry name" value="Fer2_2"/>
    <property type="match status" value="1"/>
</dbReference>
<dbReference type="GO" id="GO:0071949">
    <property type="term" value="F:FAD binding"/>
    <property type="evidence" value="ECO:0007669"/>
    <property type="project" value="InterPro"/>
</dbReference>
<dbReference type="InterPro" id="IPR036884">
    <property type="entry name" value="2Fe-2S-bd_dom_sf"/>
</dbReference>
<dbReference type="FunFam" id="1.10.150.120:FF:000006">
    <property type="entry name" value="Aldehyde oxidase"/>
    <property type="match status" value="1"/>
</dbReference>
<evidence type="ECO:0000259" key="21">
    <source>
        <dbReference type="PROSITE" id="PS51387"/>
    </source>
</evidence>
<dbReference type="EMBL" id="CM007385">
    <property type="protein sequence ID" value="ONK68860.1"/>
    <property type="molecule type" value="Genomic_DNA"/>
</dbReference>
<keyword evidence="7 17" id="KW-0274">FAD</keyword>
<evidence type="ECO:0000256" key="16">
    <source>
        <dbReference type="PIRSR" id="PIRSR000127-1"/>
    </source>
</evidence>
<feature type="binding site" evidence="18">
    <location>
        <position position="55"/>
    </location>
    <ligand>
        <name>[2Fe-2S] cluster</name>
        <dbReference type="ChEBI" id="CHEBI:190135"/>
        <label>1</label>
    </ligand>
</feature>
<gene>
    <name evidence="22" type="ORF">A4U43_C05F16800</name>
</gene>
<evidence type="ECO:0000256" key="14">
    <source>
        <dbReference type="ARBA" id="ARBA00034078"/>
    </source>
</evidence>
<dbReference type="Gene3D" id="3.90.1170.50">
    <property type="entry name" value="Aldehyde oxidase/xanthine dehydrogenase, a/b hammerhead"/>
    <property type="match status" value="1"/>
</dbReference>
<dbReference type="SUPFAM" id="SSF56176">
    <property type="entry name" value="FAD-binding/transporter-associated domain-like"/>
    <property type="match status" value="1"/>
</dbReference>
<evidence type="ECO:0000259" key="20">
    <source>
        <dbReference type="PROSITE" id="PS51085"/>
    </source>
</evidence>
<dbReference type="InterPro" id="IPR000674">
    <property type="entry name" value="Ald_Oxase/Xan_DH_a/b"/>
</dbReference>
<evidence type="ECO:0000256" key="15">
    <source>
        <dbReference type="ARBA" id="ARBA00066063"/>
    </source>
</evidence>
<dbReference type="InterPro" id="IPR002888">
    <property type="entry name" value="2Fe-2S-bd"/>
</dbReference>
<feature type="domain" description="FAD-binding PCMH-type" evidence="21">
    <location>
        <begin position="235"/>
        <end position="415"/>
    </location>
</feature>
<dbReference type="Gene3D" id="3.30.365.10">
    <property type="entry name" value="Aldehyde oxidase/xanthine dehydrogenase, molybdopterin binding domain"/>
    <property type="match status" value="4"/>
</dbReference>
<feature type="binding site" evidence="17">
    <location>
        <position position="365"/>
    </location>
    <ligand>
        <name>FAD</name>
        <dbReference type="ChEBI" id="CHEBI:57692"/>
    </ligand>
</feature>
<dbReference type="InterPro" id="IPR036010">
    <property type="entry name" value="2Fe-2S_ferredoxin-like_sf"/>
</dbReference>
<keyword evidence="6 18" id="KW-0479">Metal-binding</keyword>
<keyword evidence="9" id="KW-0560">Oxidoreductase</keyword>
<evidence type="ECO:0000256" key="17">
    <source>
        <dbReference type="PIRSR" id="PIRSR000127-2"/>
    </source>
</evidence>
<dbReference type="InterPro" id="IPR006058">
    <property type="entry name" value="2Fe2S_fd_BS"/>
</dbReference>
<dbReference type="Gene3D" id="3.10.20.30">
    <property type="match status" value="1"/>
</dbReference>
<feature type="binding site" evidence="17">
    <location>
        <position position="428"/>
    </location>
    <ligand>
        <name>FAD</name>
        <dbReference type="ChEBI" id="CHEBI:57692"/>
    </ligand>
</feature>
<evidence type="ECO:0000256" key="6">
    <source>
        <dbReference type="ARBA" id="ARBA00022723"/>
    </source>
</evidence>
<dbReference type="SMART" id="SM01008">
    <property type="entry name" value="Ald_Xan_dh_C"/>
    <property type="match status" value="1"/>
</dbReference>
<keyword evidence="10 18" id="KW-0408">Iron</keyword>
<dbReference type="InterPro" id="IPR001041">
    <property type="entry name" value="2Fe-2S_ferredoxin-type"/>
</dbReference>
<dbReference type="Pfam" id="PF02738">
    <property type="entry name" value="MoCoBD_1"/>
    <property type="match status" value="1"/>
</dbReference>
<evidence type="ECO:0000256" key="1">
    <source>
        <dbReference type="ARBA" id="ARBA00001974"/>
    </source>
</evidence>
<dbReference type="PROSITE" id="PS00197">
    <property type="entry name" value="2FE2S_FER_1"/>
    <property type="match status" value="1"/>
</dbReference>
<feature type="binding site" evidence="18">
    <location>
        <position position="934"/>
    </location>
    <ligand>
        <name>Mo-molybdopterin</name>
        <dbReference type="ChEBI" id="CHEBI:71302"/>
    </ligand>
    <ligandPart>
        <name>Mo</name>
        <dbReference type="ChEBI" id="CHEBI:28685"/>
    </ligandPart>
</feature>
<evidence type="ECO:0008006" key="24">
    <source>
        <dbReference type="Google" id="ProtNLM"/>
    </source>
</evidence>
<dbReference type="Pfam" id="PF03450">
    <property type="entry name" value="CO_deh_flav_C"/>
    <property type="match status" value="1"/>
</dbReference>
<feature type="binding site" evidence="18">
    <location>
        <position position="80"/>
    </location>
    <ligand>
        <name>[2Fe-2S] cluster</name>
        <dbReference type="ChEBI" id="CHEBI:190135"/>
        <label>1</label>
    </ligand>
</feature>
<evidence type="ECO:0000256" key="18">
    <source>
        <dbReference type="PIRSR" id="PIRSR000127-3"/>
    </source>
</evidence>
<dbReference type="GO" id="GO:0009688">
    <property type="term" value="P:abscisic acid biosynthetic process"/>
    <property type="evidence" value="ECO:0007669"/>
    <property type="project" value="UniProtKB-KW"/>
</dbReference>
<dbReference type="Gene3D" id="3.30.390.50">
    <property type="entry name" value="CO dehydrogenase flavoprotein, C-terminal domain"/>
    <property type="match status" value="1"/>
</dbReference>
<protein>
    <recommendedName>
        <fullName evidence="24">FAD-binding PCMH-type domain-containing protein</fullName>
    </recommendedName>
</protein>
<dbReference type="SUPFAM" id="SSF47741">
    <property type="entry name" value="CO dehydrogenase ISP C-domain like"/>
    <property type="match status" value="1"/>
</dbReference>
<evidence type="ECO:0000256" key="8">
    <source>
        <dbReference type="ARBA" id="ARBA00022865"/>
    </source>
</evidence>